<dbReference type="InterPro" id="IPR052516">
    <property type="entry name" value="N-heterocyclic_Hydroxylase"/>
</dbReference>
<dbReference type="InterPro" id="IPR008274">
    <property type="entry name" value="AldOxase/xan_DH_MoCoBD1"/>
</dbReference>
<dbReference type="STRING" id="313368.SAMN04488012_102252"/>
<protein>
    <submittedName>
        <fullName evidence="2">Isoquinoline 1-oxidoreductase, beta subunit</fullName>
    </submittedName>
</protein>
<sequence>MLPHIAKAAPRVATTRRGFLAGATGLVIATHLPGKSRAQAARVVTEDGTTQLAPNAFVRVAPDNTVTVLVKHIEIGQGANTGLPVLVAEEMDADWSQVRAEAAPEDVTLYKNLAFGIQGTGGSTGLSNSYMQMREAGAAARAMLVDAAGRRWGVPATEITVSKGVVSHERSGNSATFGELAEEAMESEIPVGVQLKDPADFTLVGTKVTRTDSAAKSTGQATFALDIYRDGMKTVALLHPPQFGATVVTVDDSAAMQVAGVRQVAQVPSGVAVIADNTFAALKGRDALSVEWDTSSAETRSSAQIAEAFRAQAQPGAGTQVEGNGNIDDALAGADRTFEAEYLFPYLAHASMEPLDGVIEVKDGEVDAWIGSQFPTADNQTIAGVLGVSPEQVRVHTMFAGGSFGRRATQGSHFAAELANVAKAGGDGAYKLMWTRENDMRGGYYRPLTVHKLRAGLDAEGNITGWDNLVVNQSIMMGTPMEAMAVQNGLDPTSYEGSNDLPYGFPAHRLSWARGEAGVPVLWWRSVGHTHTAYAVETFLDELLEAGGKDAVEGRLALMKDERPRDAAVLRRVAEMADWSGPGTGDTRFGVAYARSFGSYVAQIAEVEDRNGVPHVRRVWCAVDCGVAVTPDVIAAQMEGGIGYGLGHALYSQITLDDTGRVRESNFDTYRSLRLSEMPQIEVSIMDSTANPTGVGEPGLPPIAPAVANAWRSLTGVSRRDLPFVNRMS</sequence>
<organism evidence="2 3">
    <name type="scientific">Palleronia salina</name>
    <dbReference type="NCBI Taxonomy" id="313368"/>
    <lineage>
        <taxon>Bacteria</taxon>
        <taxon>Pseudomonadati</taxon>
        <taxon>Pseudomonadota</taxon>
        <taxon>Alphaproteobacteria</taxon>
        <taxon>Rhodobacterales</taxon>
        <taxon>Roseobacteraceae</taxon>
        <taxon>Palleronia</taxon>
    </lineage>
</organism>
<dbReference type="Proteomes" id="UP000184040">
    <property type="component" value="Unassembled WGS sequence"/>
</dbReference>
<keyword evidence="3" id="KW-1185">Reference proteome</keyword>
<dbReference type="Gene3D" id="3.30.365.10">
    <property type="entry name" value="Aldehyde oxidase/xanthine dehydrogenase, molybdopterin binding domain"/>
    <property type="match status" value="4"/>
</dbReference>
<dbReference type="Pfam" id="PF02738">
    <property type="entry name" value="MoCoBD_1"/>
    <property type="match status" value="1"/>
</dbReference>
<feature type="domain" description="Aldehyde oxidase/xanthine dehydrogenase a/b hammerhead" evidence="1">
    <location>
        <begin position="218"/>
        <end position="296"/>
    </location>
</feature>
<dbReference type="InterPro" id="IPR046867">
    <property type="entry name" value="AldOxase/xan_DH_MoCoBD2"/>
</dbReference>
<dbReference type="SMART" id="SM01008">
    <property type="entry name" value="Ald_Xan_dh_C"/>
    <property type="match status" value="1"/>
</dbReference>
<dbReference type="InterPro" id="IPR037165">
    <property type="entry name" value="AldOxase/xan_DH_Mopterin-bd_sf"/>
</dbReference>
<dbReference type="SUPFAM" id="SSF56003">
    <property type="entry name" value="Molybdenum cofactor-binding domain"/>
    <property type="match status" value="2"/>
</dbReference>
<dbReference type="Gene3D" id="3.90.1170.50">
    <property type="entry name" value="Aldehyde oxidase/xanthine dehydrogenase, a/b hammerhead"/>
    <property type="match status" value="1"/>
</dbReference>
<evidence type="ECO:0000313" key="3">
    <source>
        <dbReference type="Proteomes" id="UP000184040"/>
    </source>
</evidence>
<name>A0A1M6D3P4_9RHOB</name>
<dbReference type="EMBL" id="FQZA01000002">
    <property type="protein sequence ID" value="SHI67915.1"/>
    <property type="molecule type" value="Genomic_DNA"/>
</dbReference>
<dbReference type="GO" id="GO:0016491">
    <property type="term" value="F:oxidoreductase activity"/>
    <property type="evidence" value="ECO:0007669"/>
    <property type="project" value="InterPro"/>
</dbReference>
<evidence type="ECO:0000313" key="2">
    <source>
        <dbReference type="EMBL" id="SHI67915.1"/>
    </source>
</evidence>
<dbReference type="PANTHER" id="PTHR47495">
    <property type="entry name" value="ALDEHYDE DEHYDROGENASE"/>
    <property type="match status" value="1"/>
</dbReference>
<dbReference type="AlphaFoldDB" id="A0A1M6D3P4"/>
<evidence type="ECO:0000259" key="1">
    <source>
        <dbReference type="SMART" id="SM01008"/>
    </source>
</evidence>
<reference evidence="2 3" key="1">
    <citation type="submission" date="2016-11" db="EMBL/GenBank/DDBJ databases">
        <authorList>
            <person name="Jaros S."/>
            <person name="Januszkiewicz K."/>
            <person name="Wedrychowicz H."/>
        </authorList>
    </citation>
    <scope>NUCLEOTIDE SEQUENCE [LARGE SCALE GENOMIC DNA]</scope>
    <source>
        <strain evidence="2 3">DSM 26892</strain>
    </source>
</reference>
<dbReference type="PIRSF" id="PIRSF036389">
    <property type="entry name" value="IOR_B"/>
    <property type="match status" value="1"/>
</dbReference>
<dbReference type="InterPro" id="IPR012368">
    <property type="entry name" value="OxRdtase_Mopterin-bd_su_IorB"/>
</dbReference>
<accession>A0A1M6D3P4</accession>
<dbReference type="InterPro" id="IPR006311">
    <property type="entry name" value="TAT_signal"/>
</dbReference>
<dbReference type="PANTHER" id="PTHR47495:SF2">
    <property type="entry name" value="ALDEHYDE DEHYDROGENASE"/>
    <property type="match status" value="1"/>
</dbReference>
<dbReference type="PROSITE" id="PS51318">
    <property type="entry name" value="TAT"/>
    <property type="match status" value="1"/>
</dbReference>
<proteinExistence type="predicted"/>
<dbReference type="RefSeq" id="WP_073127018.1">
    <property type="nucleotide sequence ID" value="NZ_FQZA01000002.1"/>
</dbReference>
<gene>
    <name evidence="2" type="ORF">SAMN04488012_102252</name>
</gene>
<dbReference type="InterPro" id="IPR000674">
    <property type="entry name" value="Ald_Oxase/Xan_DH_a/b"/>
</dbReference>
<dbReference type="Pfam" id="PF20256">
    <property type="entry name" value="MoCoBD_2"/>
    <property type="match status" value="2"/>
</dbReference>